<evidence type="ECO:0000259" key="1">
    <source>
        <dbReference type="Pfam" id="PF00542"/>
    </source>
</evidence>
<protein>
    <submittedName>
        <fullName evidence="2">Ribosomal L7/L12-like protein</fullName>
    </submittedName>
</protein>
<reference evidence="2 3" key="1">
    <citation type="submission" date="2018-08" db="EMBL/GenBank/DDBJ databases">
        <title>Genomic Encyclopedia of Archaeal and Bacterial Type Strains, Phase II (KMG-II): from individual species to whole genera.</title>
        <authorList>
            <person name="Goeker M."/>
        </authorList>
    </citation>
    <scope>NUCLEOTIDE SEQUENCE [LARGE SCALE GENOMIC DNA]</scope>
    <source>
        <strain evidence="2 3">DSM 45791</strain>
    </source>
</reference>
<evidence type="ECO:0000313" key="2">
    <source>
        <dbReference type="EMBL" id="REH51764.1"/>
    </source>
</evidence>
<dbReference type="InterPro" id="IPR014719">
    <property type="entry name" value="Ribosomal_bL12_C/ClpS-like"/>
</dbReference>
<sequence length="109" mass="12016">MTGGNLHVKAYRARMDPTLNALLLAAAVLVLLAALVGRGGSTRQLERRLERLESKLDLVMRHLDVAEPGPDQDVVLLARAGRKIEAIKRYRELTGVGLKEAKDAVERIH</sequence>
<proteinExistence type="predicted"/>
<dbReference type="InterPro" id="IPR013823">
    <property type="entry name" value="Ribosomal_bL12_C"/>
</dbReference>
<dbReference type="Pfam" id="PF00542">
    <property type="entry name" value="Ribosomal_L12"/>
    <property type="match status" value="1"/>
</dbReference>
<dbReference type="GO" id="GO:0006412">
    <property type="term" value="P:translation"/>
    <property type="evidence" value="ECO:0007669"/>
    <property type="project" value="InterPro"/>
</dbReference>
<dbReference type="AlphaFoldDB" id="A0A3E0HZ68"/>
<dbReference type="GO" id="GO:0003735">
    <property type="term" value="F:structural constituent of ribosome"/>
    <property type="evidence" value="ECO:0007669"/>
    <property type="project" value="InterPro"/>
</dbReference>
<feature type="domain" description="Large ribosomal subunit protein bL12 C-terminal" evidence="1">
    <location>
        <begin position="73"/>
        <end position="107"/>
    </location>
</feature>
<accession>A0A3E0HZ68</accession>
<comment type="caution">
    <text evidence="2">The sequence shown here is derived from an EMBL/GenBank/DDBJ whole genome shotgun (WGS) entry which is preliminary data.</text>
</comment>
<name>A0A3E0HZ68_9PSEU</name>
<dbReference type="Proteomes" id="UP000256269">
    <property type="component" value="Unassembled WGS sequence"/>
</dbReference>
<gene>
    <name evidence="2" type="ORF">BCF44_103213</name>
</gene>
<organism evidence="2 3">
    <name type="scientific">Kutzneria buriramensis</name>
    <dbReference type="NCBI Taxonomy" id="1045776"/>
    <lineage>
        <taxon>Bacteria</taxon>
        <taxon>Bacillati</taxon>
        <taxon>Actinomycetota</taxon>
        <taxon>Actinomycetes</taxon>
        <taxon>Pseudonocardiales</taxon>
        <taxon>Pseudonocardiaceae</taxon>
        <taxon>Kutzneria</taxon>
    </lineage>
</organism>
<dbReference type="Gene3D" id="3.30.1390.10">
    <property type="match status" value="1"/>
</dbReference>
<dbReference type="EMBL" id="QUNO01000003">
    <property type="protein sequence ID" value="REH51764.1"/>
    <property type="molecule type" value="Genomic_DNA"/>
</dbReference>
<dbReference type="SUPFAM" id="SSF54736">
    <property type="entry name" value="ClpS-like"/>
    <property type="match status" value="1"/>
</dbReference>
<evidence type="ECO:0000313" key="3">
    <source>
        <dbReference type="Proteomes" id="UP000256269"/>
    </source>
</evidence>
<keyword evidence="3" id="KW-1185">Reference proteome</keyword>